<feature type="binding site" evidence="19">
    <location>
        <position position="296"/>
    </location>
    <ligand>
        <name>ATP</name>
        <dbReference type="ChEBI" id="CHEBI:30616"/>
    </ligand>
</feature>
<dbReference type="RefSeq" id="WP_127724262.1">
    <property type="nucleotide sequence ID" value="NZ_RLIH01000005.1"/>
</dbReference>
<keyword evidence="3 19" id="KW-0963">Cytoplasm</keyword>
<evidence type="ECO:0000256" key="17">
    <source>
        <dbReference type="ARBA" id="ARBA00077849"/>
    </source>
</evidence>
<dbReference type="FunFam" id="3.40.50.620:FF:000053">
    <property type="entry name" value="Probable tRNA sulfurtransferase"/>
    <property type="match status" value="1"/>
</dbReference>
<dbReference type="InterPro" id="IPR014729">
    <property type="entry name" value="Rossmann-like_a/b/a_fold"/>
</dbReference>
<keyword evidence="6 19" id="KW-0547">Nucleotide-binding</keyword>
<dbReference type="SMART" id="SM00981">
    <property type="entry name" value="THUMP"/>
    <property type="match status" value="1"/>
</dbReference>
<comment type="catalytic activity">
    <reaction evidence="10 19">
        <text>[ThiI sulfur-carrier protein]-S-sulfanyl-L-cysteine + a uridine in tRNA + 2 reduced [2Fe-2S]-[ferredoxin] + ATP + H(+) = [ThiI sulfur-carrier protein]-L-cysteine + a 4-thiouridine in tRNA + 2 oxidized [2Fe-2S]-[ferredoxin] + AMP + diphosphate</text>
        <dbReference type="Rhea" id="RHEA:24176"/>
        <dbReference type="Rhea" id="RHEA-COMP:10000"/>
        <dbReference type="Rhea" id="RHEA-COMP:10001"/>
        <dbReference type="Rhea" id="RHEA-COMP:13337"/>
        <dbReference type="Rhea" id="RHEA-COMP:13338"/>
        <dbReference type="Rhea" id="RHEA-COMP:13339"/>
        <dbReference type="Rhea" id="RHEA-COMP:13340"/>
        <dbReference type="ChEBI" id="CHEBI:15378"/>
        <dbReference type="ChEBI" id="CHEBI:29950"/>
        <dbReference type="ChEBI" id="CHEBI:30616"/>
        <dbReference type="ChEBI" id="CHEBI:33019"/>
        <dbReference type="ChEBI" id="CHEBI:33737"/>
        <dbReference type="ChEBI" id="CHEBI:33738"/>
        <dbReference type="ChEBI" id="CHEBI:61963"/>
        <dbReference type="ChEBI" id="CHEBI:65315"/>
        <dbReference type="ChEBI" id="CHEBI:136798"/>
        <dbReference type="ChEBI" id="CHEBI:456215"/>
        <dbReference type="EC" id="2.8.1.4"/>
    </reaction>
</comment>
<dbReference type="HAMAP" id="MF_00021">
    <property type="entry name" value="ThiI"/>
    <property type="match status" value="1"/>
</dbReference>
<comment type="function">
    <text evidence="12 19">Catalyzes the ATP-dependent transfer of a sulfur to tRNA to produce 4-thiouridine in position 8 of tRNAs, which functions as a near-UV photosensor. Also catalyzes the transfer of sulfur to the sulfur carrier protein ThiS, forming ThiS-thiocarboxylate. This is a step in the synthesis of thiazole, in the thiamine biosynthesis pathway. The sulfur is donated as persulfide by IscS.</text>
</comment>
<evidence type="ECO:0000256" key="10">
    <source>
        <dbReference type="ARBA" id="ARBA00050570"/>
    </source>
</evidence>
<comment type="pathway">
    <text evidence="2 19">Cofactor biosynthesis; thiamine diphosphate biosynthesis.</text>
</comment>
<proteinExistence type="inferred from homology"/>
<gene>
    <name evidence="19 21" type="primary">thiI</name>
    <name evidence="21" type="ORF">EF514_04645</name>
</gene>
<dbReference type="GO" id="GO:0005829">
    <property type="term" value="C:cytosol"/>
    <property type="evidence" value="ECO:0007669"/>
    <property type="project" value="TreeGrafter"/>
</dbReference>
<evidence type="ECO:0000256" key="1">
    <source>
        <dbReference type="ARBA" id="ARBA00004496"/>
    </source>
</evidence>
<evidence type="ECO:0000256" key="15">
    <source>
        <dbReference type="ARBA" id="ARBA00071867"/>
    </source>
</evidence>
<dbReference type="OrthoDB" id="9773948at2"/>
<feature type="binding site" evidence="19">
    <location>
        <position position="265"/>
    </location>
    <ligand>
        <name>ATP</name>
        <dbReference type="ChEBI" id="CHEBI:30616"/>
    </ligand>
</feature>
<dbReference type="GO" id="GO:0009229">
    <property type="term" value="P:thiamine diphosphate biosynthetic process"/>
    <property type="evidence" value="ECO:0007669"/>
    <property type="project" value="UniProtKB-UniRule"/>
</dbReference>
<dbReference type="UniPathway" id="UPA00060"/>
<evidence type="ECO:0000256" key="8">
    <source>
        <dbReference type="ARBA" id="ARBA00022884"/>
    </source>
</evidence>
<evidence type="ECO:0000256" key="19">
    <source>
        <dbReference type="HAMAP-Rule" id="MF_00021"/>
    </source>
</evidence>
<name>A0A437S756_9FIRM</name>
<dbReference type="NCBIfam" id="TIGR00342">
    <property type="entry name" value="tRNA uracil 4-sulfurtransferase ThiI"/>
    <property type="match status" value="1"/>
</dbReference>
<dbReference type="GO" id="GO:0000049">
    <property type="term" value="F:tRNA binding"/>
    <property type="evidence" value="ECO:0007669"/>
    <property type="project" value="UniProtKB-UniRule"/>
</dbReference>
<dbReference type="PANTHER" id="PTHR43209:SF1">
    <property type="entry name" value="TRNA SULFURTRANSFERASE"/>
    <property type="match status" value="1"/>
</dbReference>
<dbReference type="InterPro" id="IPR050102">
    <property type="entry name" value="tRNA_sulfurtransferase_ThiI"/>
</dbReference>
<keyword evidence="9 19" id="KW-0784">Thiamine biosynthesis</keyword>
<evidence type="ECO:0000256" key="7">
    <source>
        <dbReference type="ARBA" id="ARBA00022840"/>
    </source>
</evidence>
<dbReference type="GO" id="GO:0002937">
    <property type="term" value="P:tRNA 4-thiouridine biosynthesis"/>
    <property type="evidence" value="ECO:0007669"/>
    <property type="project" value="TreeGrafter"/>
</dbReference>
<reference evidence="21 22" key="1">
    <citation type="submission" date="2018-11" db="EMBL/GenBank/DDBJ databases">
        <title>Genome sequencing and assembly of Anaerosphaera sp. nov., GS7-6-2.</title>
        <authorList>
            <person name="Rettenmaier R."/>
            <person name="Liebl W."/>
            <person name="Zverlov V."/>
        </authorList>
    </citation>
    <scope>NUCLEOTIDE SEQUENCE [LARGE SCALE GENOMIC DNA]</scope>
    <source>
        <strain evidence="21 22">GS7-6-2</strain>
    </source>
</reference>
<evidence type="ECO:0000256" key="6">
    <source>
        <dbReference type="ARBA" id="ARBA00022741"/>
    </source>
</evidence>
<dbReference type="Gene3D" id="3.40.50.620">
    <property type="entry name" value="HUPs"/>
    <property type="match status" value="1"/>
</dbReference>
<dbReference type="PROSITE" id="PS51165">
    <property type="entry name" value="THUMP"/>
    <property type="match status" value="1"/>
</dbReference>
<organism evidence="21 22">
    <name type="scientific">Anaerosphaera multitolerans</name>
    <dbReference type="NCBI Taxonomy" id="2487351"/>
    <lineage>
        <taxon>Bacteria</taxon>
        <taxon>Bacillati</taxon>
        <taxon>Bacillota</taxon>
        <taxon>Tissierellia</taxon>
        <taxon>Tissierellales</taxon>
        <taxon>Peptoniphilaceae</taxon>
        <taxon>Anaerosphaera</taxon>
    </lineage>
</organism>
<evidence type="ECO:0000259" key="20">
    <source>
        <dbReference type="PROSITE" id="PS51165"/>
    </source>
</evidence>
<sequence>MERVISVSLGEVVLKGKNRKHFVDKIIGQIKRSIANIGYSRIYKEMGKIYIVADYEKFDSIIERVSHVFGIVYISPCIKVEKDLDNILEGVKEAVKEELSKNNSIKTFKAETKRSDKNFPLKSMEINNKIGGYVLKNFPLKVDVHNPDLYVYCDVKTDCYIYTKKIKAYGGMPVGTNGRGLLLLSGGIDSPVAGFLMAKRGVEVDAVHFHSYPFTSERSEEKVLNLAKIISAYIGNMTVYSVNILPIQKEINKNCPEEEMTIISRKFMVRIADKIAEDKDYISLITGESLGQVASQTIDGLNVTNKVTDRLIFRPLIGMDKVDIINWSKRIGTYETSILPFEDCCTVFLPKHPSLRPQVEDIEKSEEVLDIETLVNEAVENMKIIKIKQEN</sequence>
<dbReference type="InterPro" id="IPR020536">
    <property type="entry name" value="ThiI_AANH"/>
</dbReference>
<evidence type="ECO:0000256" key="16">
    <source>
        <dbReference type="ARBA" id="ARBA00075337"/>
    </source>
</evidence>
<dbReference type="EMBL" id="RLIH01000005">
    <property type="protein sequence ID" value="RVU54879.1"/>
    <property type="molecule type" value="Genomic_DNA"/>
</dbReference>
<evidence type="ECO:0000256" key="9">
    <source>
        <dbReference type="ARBA" id="ARBA00022977"/>
    </source>
</evidence>
<dbReference type="GO" id="GO:0004810">
    <property type="term" value="F:CCA tRNA nucleotidyltransferase activity"/>
    <property type="evidence" value="ECO:0007669"/>
    <property type="project" value="InterPro"/>
</dbReference>
<evidence type="ECO:0000313" key="21">
    <source>
        <dbReference type="EMBL" id="RVU54879.1"/>
    </source>
</evidence>
<keyword evidence="4 19" id="KW-0820">tRNA-binding</keyword>
<dbReference type="Pfam" id="PF02926">
    <property type="entry name" value="THUMP"/>
    <property type="match status" value="1"/>
</dbReference>
<dbReference type="InterPro" id="IPR004114">
    <property type="entry name" value="THUMP_dom"/>
</dbReference>
<evidence type="ECO:0000313" key="22">
    <source>
        <dbReference type="Proteomes" id="UP000288812"/>
    </source>
</evidence>
<evidence type="ECO:0000256" key="11">
    <source>
        <dbReference type="ARBA" id="ARBA00052330"/>
    </source>
</evidence>
<dbReference type="Pfam" id="PF22025">
    <property type="entry name" value="ThiI_fer"/>
    <property type="match status" value="1"/>
</dbReference>
<dbReference type="PANTHER" id="PTHR43209">
    <property type="entry name" value="TRNA SULFURTRANSFERASE"/>
    <property type="match status" value="1"/>
</dbReference>
<dbReference type="AlphaFoldDB" id="A0A437S756"/>
<feature type="binding site" evidence="19">
    <location>
        <position position="287"/>
    </location>
    <ligand>
        <name>ATP</name>
        <dbReference type="ChEBI" id="CHEBI:30616"/>
    </ligand>
</feature>
<dbReference type="InterPro" id="IPR054173">
    <property type="entry name" value="ThiI_fer"/>
</dbReference>
<comment type="caution">
    <text evidence="21">The sequence shown here is derived from an EMBL/GenBank/DDBJ whole genome shotgun (WGS) entry which is preliminary data.</text>
</comment>
<evidence type="ECO:0000256" key="3">
    <source>
        <dbReference type="ARBA" id="ARBA00022490"/>
    </source>
</evidence>
<dbReference type="SUPFAM" id="SSF52402">
    <property type="entry name" value="Adenine nucleotide alpha hydrolases-like"/>
    <property type="match status" value="1"/>
</dbReference>
<evidence type="ECO:0000256" key="14">
    <source>
        <dbReference type="ARBA" id="ARBA00066827"/>
    </source>
</evidence>
<dbReference type="InterPro" id="IPR003720">
    <property type="entry name" value="tRNA_STrfase"/>
</dbReference>
<evidence type="ECO:0000256" key="5">
    <source>
        <dbReference type="ARBA" id="ARBA00022679"/>
    </source>
</evidence>
<evidence type="ECO:0000256" key="18">
    <source>
        <dbReference type="ARBA" id="ARBA00080570"/>
    </source>
</evidence>
<comment type="subcellular location">
    <subcellularLocation>
        <location evidence="1 19">Cytoplasm</location>
    </subcellularLocation>
</comment>
<keyword evidence="7 19" id="KW-0067">ATP-binding</keyword>
<feature type="binding site" evidence="19">
    <location>
        <begin position="183"/>
        <end position="184"/>
    </location>
    <ligand>
        <name>ATP</name>
        <dbReference type="ChEBI" id="CHEBI:30616"/>
    </ligand>
</feature>
<evidence type="ECO:0000256" key="2">
    <source>
        <dbReference type="ARBA" id="ARBA00004948"/>
    </source>
</evidence>
<dbReference type="Gene3D" id="3.30.2130.30">
    <property type="match status" value="1"/>
</dbReference>
<dbReference type="Pfam" id="PF02568">
    <property type="entry name" value="ThiI"/>
    <property type="match status" value="1"/>
</dbReference>
<dbReference type="CDD" id="cd01712">
    <property type="entry name" value="PPase_ThiI"/>
    <property type="match status" value="1"/>
</dbReference>
<evidence type="ECO:0000256" key="4">
    <source>
        <dbReference type="ARBA" id="ARBA00022555"/>
    </source>
</evidence>
<keyword evidence="5 19" id="KW-0808">Transferase</keyword>
<evidence type="ECO:0000256" key="12">
    <source>
        <dbReference type="ARBA" id="ARBA00058382"/>
    </source>
</evidence>
<dbReference type="EC" id="2.8.1.4" evidence="14 19"/>
<dbReference type="GO" id="GO:0140741">
    <property type="term" value="F:tRNA-uracil-4 sulfurtransferase activity"/>
    <property type="evidence" value="ECO:0007669"/>
    <property type="project" value="UniProtKB-EC"/>
</dbReference>
<evidence type="ECO:0000256" key="13">
    <source>
        <dbReference type="ARBA" id="ARBA00061472"/>
    </source>
</evidence>
<feature type="binding site" evidence="19">
    <location>
        <begin position="208"/>
        <end position="209"/>
    </location>
    <ligand>
        <name>ATP</name>
        <dbReference type="ChEBI" id="CHEBI:30616"/>
    </ligand>
</feature>
<dbReference type="SUPFAM" id="SSF143437">
    <property type="entry name" value="THUMP domain-like"/>
    <property type="match status" value="1"/>
</dbReference>
<dbReference type="GO" id="GO:0009228">
    <property type="term" value="P:thiamine biosynthetic process"/>
    <property type="evidence" value="ECO:0007669"/>
    <property type="project" value="UniProtKB-KW"/>
</dbReference>
<keyword evidence="22" id="KW-1185">Reference proteome</keyword>
<dbReference type="Proteomes" id="UP000288812">
    <property type="component" value="Unassembled WGS sequence"/>
</dbReference>
<dbReference type="InterPro" id="IPR049962">
    <property type="entry name" value="THUMP_ThiI"/>
</dbReference>
<dbReference type="GO" id="GO:0052837">
    <property type="term" value="P:thiazole biosynthetic process"/>
    <property type="evidence" value="ECO:0007669"/>
    <property type="project" value="TreeGrafter"/>
</dbReference>
<keyword evidence="8 19" id="KW-0694">RNA-binding</keyword>
<accession>A0A437S756</accession>
<feature type="domain" description="THUMP" evidence="20">
    <location>
        <begin position="59"/>
        <end position="165"/>
    </location>
</feature>
<dbReference type="GO" id="GO:0005524">
    <property type="term" value="F:ATP binding"/>
    <property type="evidence" value="ECO:0007669"/>
    <property type="project" value="UniProtKB-UniRule"/>
</dbReference>
<dbReference type="InterPro" id="IPR049961">
    <property type="entry name" value="ThiI_N"/>
</dbReference>
<comment type="catalytic activity">
    <reaction evidence="11 19">
        <text>[ThiS sulfur-carrier protein]-C-terminal Gly-Gly-AMP + S-sulfanyl-L-cysteinyl-[cysteine desulfurase] + AH2 = [ThiS sulfur-carrier protein]-C-terminal-Gly-aminoethanethioate + L-cysteinyl-[cysteine desulfurase] + A + AMP + 2 H(+)</text>
        <dbReference type="Rhea" id="RHEA:43340"/>
        <dbReference type="Rhea" id="RHEA-COMP:12157"/>
        <dbReference type="Rhea" id="RHEA-COMP:12158"/>
        <dbReference type="Rhea" id="RHEA-COMP:12910"/>
        <dbReference type="Rhea" id="RHEA-COMP:19908"/>
        <dbReference type="ChEBI" id="CHEBI:13193"/>
        <dbReference type="ChEBI" id="CHEBI:15378"/>
        <dbReference type="ChEBI" id="CHEBI:17499"/>
        <dbReference type="ChEBI" id="CHEBI:29950"/>
        <dbReference type="ChEBI" id="CHEBI:61963"/>
        <dbReference type="ChEBI" id="CHEBI:90618"/>
        <dbReference type="ChEBI" id="CHEBI:232372"/>
        <dbReference type="ChEBI" id="CHEBI:456215"/>
    </reaction>
</comment>
<protein>
    <recommendedName>
        <fullName evidence="15 19">Probable tRNA sulfurtransferase</fullName>
        <ecNumber evidence="14 19">2.8.1.4</ecNumber>
    </recommendedName>
    <alternativeName>
        <fullName evidence="16 19">Sulfur carrier protein ThiS sulfurtransferase</fullName>
    </alternativeName>
    <alternativeName>
        <fullName evidence="17 19">Thiamine biosynthesis protein ThiI</fullName>
    </alternativeName>
    <alternativeName>
        <fullName evidence="18 19">tRNA 4-thiouridine synthase</fullName>
    </alternativeName>
</protein>
<dbReference type="CDD" id="cd11716">
    <property type="entry name" value="THUMP_ThiI"/>
    <property type="match status" value="1"/>
</dbReference>
<comment type="similarity">
    <text evidence="13 19">Belongs to the ThiI family.</text>
</comment>